<dbReference type="EMBL" id="LFZN01000059">
    <property type="protein sequence ID" value="KXT01259.1"/>
    <property type="molecule type" value="Genomic_DNA"/>
</dbReference>
<dbReference type="OrthoDB" id="5428495at2759"/>
<name>A0A139HFW9_9PEZI</name>
<dbReference type="AlphaFoldDB" id="A0A139HFW9"/>
<comment type="caution">
    <text evidence="1">The sequence shown here is derived from an EMBL/GenBank/DDBJ whole genome shotgun (WGS) entry which is preliminary data.</text>
</comment>
<proteinExistence type="predicted"/>
<dbReference type="Proteomes" id="UP000070133">
    <property type="component" value="Unassembled WGS sequence"/>
</dbReference>
<keyword evidence="2" id="KW-1185">Reference proteome</keyword>
<evidence type="ECO:0000313" key="2">
    <source>
        <dbReference type="Proteomes" id="UP000070133"/>
    </source>
</evidence>
<dbReference type="EMBL" id="LFZN01000059">
    <property type="protein sequence ID" value="KXT01261.1"/>
    <property type="molecule type" value="Genomic_DNA"/>
</dbReference>
<accession>A0A139HFW9</accession>
<reference evidence="1 2" key="1">
    <citation type="submission" date="2015-07" db="EMBL/GenBank/DDBJ databases">
        <title>Comparative genomics of the Sigatoka disease complex on banana suggests a link between parallel evolutionary changes in Pseudocercospora fijiensis and Pseudocercospora eumusae and increased virulence on the banana host.</title>
        <authorList>
            <person name="Chang T.-C."/>
            <person name="Salvucci A."/>
            <person name="Crous P.W."/>
            <person name="Stergiopoulos I."/>
        </authorList>
    </citation>
    <scope>NUCLEOTIDE SEQUENCE [LARGE SCALE GENOMIC DNA]</scope>
    <source>
        <strain evidence="1 2">CBS 114824</strain>
    </source>
</reference>
<sequence length="97" mass="11196">MEDNFDAVVVEFERDLSTMPRQEEHVSYFLVIWLGVLLFDLRCHSATVGHTPYYLVPTKPALNTRHAPRPGWYVYSLLSSRYIVTSSNPINAKPRTL</sequence>
<gene>
    <name evidence="1" type="ORF">AC578_3796</name>
</gene>
<organism evidence="1 2">
    <name type="scientific">Pseudocercospora eumusae</name>
    <dbReference type="NCBI Taxonomy" id="321146"/>
    <lineage>
        <taxon>Eukaryota</taxon>
        <taxon>Fungi</taxon>
        <taxon>Dikarya</taxon>
        <taxon>Ascomycota</taxon>
        <taxon>Pezizomycotina</taxon>
        <taxon>Dothideomycetes</taxon>
        <taxon>Dothideomycetidae</taxon>
        <taxon>Mycosphaerellales</taxon>
        <taxon>Mycosphaerellaceae</taxon>
        <taxon>Pseudocercospora</taxon>
    </lineage>
</organism>
<protein>
    <submittedName>
        <fullName evidence="1">Uncharacterized protein</fullName>
    </submittedName>
</protein>
<evidence type="ECO:0000313" key="1">
    <source>
        <dbReference type="EMBL" id="KXT01259.1"/>
    </source>
</evidence>